<reference evidence="7" key="1">
    <citation type="submission" date="2021-04" db="EMBL/GenBank/DDBJ databases">
        <authorList>
            <consortium name="Wellcome Sanger Institute Data Sharing"/>
        </authorList>
    </citation>
    <scope>NUCLEOTIDE SEQUENCE [LARGE SCALE GENOMIC DNA]</scope>
</reference>
<feature type="transmembrane region" description="Helical" evidence="6">
    <location>
        <begin position="383"/>
        <end position="403"/>
    </location>
</feature>
<dbReference type="AlphaFoldDB" id="A0A673YG13"/>
<dbReference type="Proteomes" id="UP000472277">
    <property type="component" value="Chromosome 1"/>
</dbReference>
<gene>
    <name evidence="7" type="primary">MFSD11</name>
    <name evidence="7" type="synonym">mfsd11</name>
</gene>
<keyword evidence="4 6" id="KW-1133">Transmembrane helix</keyword>
<feature type="transmembrane region" description="Helical" evidence="6">
    <location>
        <begin position="138"/>
        <end position="158"/>
    </location>
</feature>
<evidence type="ECO:0000256" key="6">
    <source>
        <dbReference type="SAM" id="Phobius"/>
    </source>
</evidence>
<evidence type="ECO:0000256" key="3">
    <source>
        <dbReference type="ARBA" id="ARBA00022692"/>
    </source>
</evidence>
<evidence type="ECO:0000313" key="8">
    <source>
        <dbReference type="Proteomes" id="UP000472277"/>
    </source>
</evidence>
<evidence type="ECO:0000256" key="4">
    <source>
        <dbReference type="ARBA" id="ARBA00022989"/>
    </source>
</evidence>
<protein>
    <submittedName>
        <fullName evidence="7">Major facilitator superfamily domain containing 11</fullName>
    </submittedName>
</protein>
<dbReference type="SUPFAM" id="SSF103473">
    <property type="entry name" value="MFS general substrate transporter"/>
    <property type="match status" value="1"/>
</dbReference>
<dbReference type="InterPro" id="IPR051617">
    <property type="entry name" value="UNC-93-like_regulator"/>
</dbReference>
<keyword evidence="3 6" id="KW-0812">Transmembrane</keyword>
<dbReference type="CDD" id="cd17407">
    <property type="entry name" value="MFS_MFSD11"/>
    <property type="match status" value="1"/>
</dbReference>
<sequence>MGPEGKTLLNIIILGFGFMFMFTAFQTCGNIEQTVIKSFNSTEFHGSGYTSMAIIYGVFSASNLIAPSVVAVIGPQLSMFFSGLVYSGYIAMFIHPYTWSFYTASVVVGIAAAILWTAQGNLLTINSTDATIGRNSGIFWALLQFSLFFGNMYIYFAWHGHVHISDKDRQTVFISLTVISLVGSFLFFLIQKPEPEATPSEASESLLQTESTESASIVALDAFSESDMFKCVTIGSMCVTLAPSPPSGLELTFYSGVYGTCIGAMTQFGDDAKSLIGLSGIFIGLGEILGGGVFGMLNKCNRFGRNPVVLLGLITHFVAFYLIFLNIASDAPIAPEEGTHLQAYITPSVEVALLCSFLLGLGDSCFNTQLLSIVGFMFREDSAPAFAVFKFVQSITAALAFFYSNYLLLHWQLLIMVVVGFLGTLSFFVAEWVVVSSRRDTDYDSI</sequence>
<feature type="transmembrane region" description="Helical" evidence="6">
    <location>
        <begin position="409"/>
        <end position="430"/>
    </location>
</feature>
<dbReference type="Pfam" id="PF05978">
    <property type="entry name" value="UNC-93"/>
    <property type="match status" value="1"/>
</dbReference>
<proteinExistence type="inferred from homology"/>
<comment type="similarity">
    <text evidence="2">Belongs to the unc-93 family.</text>
</comment>
<dbReference type="InterPro" id="IPR036259">
    <property type="entry name" value="MFS_trans_sf"/>
</dbReference>
<dbReference type="Ensembl" id="ENSSTUT00000035020.1">
    <property type="protein sequence ID" value="ENSSTUP00000033513.1"/>
    <property type="gene ID" value="ENSSTUG00000014193.1"/>
</dbReference>
<dbReference type="InterPro" id="IPR010291">
    <property type="entry name" value="Ion_channel_UNC-93"/>
</dbReference>
<keyword evidence="5 6" id="KW-0472">Membrane</keyword>
<evidence type="ECO:0000313" key="7">
    <source>
        <dbReference type="Ensembl" id="ENSSTUP00000033513.1"/>
    </source>
</evidence>
<feature type="transmembrane region" description="Helical" evidence="6">
    <location>
        <begin position="275"/>
        <end position="297"/>
    </location>
</feature>
<feature type="transmembrane region" description="Helical" evidence="6">
    <location>
        <begin position="341"/>
        <end position="362"/>
    </location>
</feature>
<accession>A0A673YG13</accession>
<feature type="transmembrane region" description="Helical" evidence="6">
    <location>
        <begin position="46"/>
        <end position="66"/>
    </location>
</feature>
<evidence type="ECO:0000256" key="2">
    <source>
        <dbReference type="ARBA" id="ARBA00009172"/>
    </source>
</evidence>
<keyword evidence="8" id="KW-1185">Reference proteome</keyword>
<feature type="transmembrane region" description="Helical" evidence="6">
    <location>
        <begin position="6"/>
        <end position="25"/>
    </location>
</feature>
<evidence type="ECO:0000256" key="1">
    <source>
        <dbReference type="ARBA" id="ARBA00004141"/>
    </source>
</evidence>
<comment type="subcellular location">
    <subcellularLocation>
        <location evidence="1">Membrane</location>
        <topology evidence="1">Multi-pass membrane protein</topology>
    </subcellularLocation>
</comment>
<name>A0A673YG13_SALTR</name>
<dbReference type="PANTHER" id="PTHR23294:SF28">
    <property type="entry name" value="UNC93-LIKE PROTEIN MFSD11 ISOFORM X1"/>
    <property type="match status" value="1"/>
</dbReference>
<reference evidence="7" key="2">
    <citation type="submission" date="2025-08" db="UniProtKB">
        <authorList>
            <consortium name="Ensembl"/>
        </authorList>
    </citation>
    <scope>IDENTIFICATION</scope>
</reference>
<dbReference type="GeneTree" id="ENSGT00390000012918"/>
<reference evidence="7" key="3">
    <citation type="submission" date="2025-09" db="UniProtKB">
        <authorList>
            <consortium name="Ensembl"/>
        </authorList>
    </citation>
    <scope>IDENTIFICATION</scope>
</reference>
<dbReference type="PANTHER" id="PTHR23294">
    <property type="entry name" value="ET TRANSLATION PRODUCT-RELATED"/>
    <property type="match status" value="1"/>
</dbReference>
<organism evidence="7 8">
    <name type="scientific">Salmo trutta</name>
    <name type="common">Brown trout</name>
    <dbReference type="NCBI Taxonomy" id="8032"/>
    <lineage>
        <taxon>Eukaryota</taxon>
        <taxon>Metazoa</taxon>
        <taxon>Chordata</taxon>
        <taxon>Craniata</taxon>
        <taxon>Vertebrata</taxon>
        <taxon>Euteleostomi</taxon>
        <taxon>Actinopterygii</taxon>
        <taxon>Neopterygii</taxon>
        <taxon>Teleostei</taxon>
        <taxon>Protacanthopterygii</taxon>
        <taxon>Salmoniformes</taxon>
        <taxon>Salmonidae</taxon>
        <taxon>Salmoninae</taxon>
        <taxon>Salmo</taxon>
    </lineage>
</organism>
<feature type="transmembrane region" description="Helical" evidence="6">
    <location>
        <begin position="309"/>
        <end position="329"/>
    </location>
</feature>
<evidence type="ECO:0000256" key="5">
    <source>
        <dbReference type="ARBA" id="ARBA00023136"/>
    </source>
</evidence>
<dbReference type="Gene3D" id="1.20.1250.20">
    <property type="entry name" value="MFS general substrate transporter like domains"/>
    <property type="match status" value="2"/>
</dbReference>
<feature type="transmembrane region" description="Helical" evidence="6">
    <location>
        <begin position="99"/>
        <end position="118"/>
    </location>
</feature>
<dbReference type="GO" id="GO:0016020">
    <property type="term" value="C:membrane"/>
    <property type="evidence" value="ECO:0007669"/>
    <property type="project" value="UniProtKB-SubCell"/>
</dbReference>
<feature type="transmembrane region" description="Helical" evidence="6">
    <location>
        <begin position="170"/>
        <end position="190"/>
    </location>
</feature>